<keyword evidence="2" id="KW-1185">Reference proteome</keyword>
<proteinExistence type="predicted"/>
<gene>
    <name evidence="1" type="ORF">AC578_1174</name>
</gene>
<accession>A0A139HJW4</accession>
<reference evidence="1 2" key="1">
    <citation type="submission" date="2015-07" db="EMBL/GenBank/DDBJ databases">
        <title>Comparative genomics of the Sigatoka disease complex on banana suggests a link between parallel evolutionary changes in Pseudocercospora fijiensis and Pseudocercospora eumusae and increased virulence on the banana host.</title>
        <authorList>
            <person name="Chang T.-C."/>
            <person name="Salvucci A."/>
            <person name="Crous P.W."/>
            <person name="Stergiopoulos I."/>
        </authorList>
    </citation>
    <scope>NUCLEOTIDE SEQUENCE [LARGE SCALE GENOMIC DNA]</scope>
    <source>
        <strain evidence="1 2">CBS 114824</strain>
    </source>
</reference>
<sequence length="130" mass="14483">MQVLNNVSDTRTISTYDNDKSYAYAAVAQNQHLATTEFTATTLALSTECKRIPKACDLNATVGASEGSKISKHVERAVEKLRFNRPKWTRAAHVTPIAQLLLNIEEPRPVDSLERSSTRASVFIFLQEAF</sequence>
<dbReference type="AlphaFoldDB" id="A0A139HJW4"/>
<protein>
    <submittedName>
        <fullName evidence="1">Uncharacterized protein</fullName>
    </submittedName>
</protein>
<dbReference type="Proteomes" id="UP000070133">
    <property type="component" value="Unassembled WGS sequence"/>
</dbReference>
<evidence type="ECO:0000313" key="2">
    <source>
        <dbReference type="Proteomes" id="UP000070133"/>
    </source>
</evidence>
<organism evidence="1 2">
    <name type="scientific">Pseudocercospora eumusae</name>
    <dbReference type="NCBI Taxonomy" id="321146"/>
    <lineage>
        <taxon>Eukaryota</taxon>
        <taxon>Fungi</taxon>
        <taxon>Dikarya</taxon>
        <taxon>Ascomycota</taxon>
        <taxon>Pezizomycotina</taxon>
        <taxon>Dothideomycetes</taxon>
        <taxon>Dothideomycetidae</taxon>
        <taxon>Mycosphaerellales</taxon>
        <taxon>Mycosphaerellaceae</taxon>
        <taxon>Pseudocercospora</taxon>
    </lineage>
</organism>
<comment type="caution">
    <text evidence="1">The sequence shown here is derived from an EMBL/GenBank/DDBJ whole genome shotgun (WGS) entry which is preliminary data.</text>
</comment>
<dbReference type="EMBL" id="LFZN01000039">
    <property type="protein sequence ID" value="KXT02677.1"/>
    <property type="molecule type" value="Genomic_DNA"/>
</dbReference>
<evidence type="ECO:0000313" key="1">
    <source>
        <dbReference type="EMBL" id="KXT02677.1"/>
    </source>
</evidence>
<name>A0A139HJW4_9PEZI</name>